<dbReference type="RefSeq" id="WP_338667958.1">
    <property type="nucleotide sequence ID" value="NZ_CP146609.1"/>
</dbReference>
<protein>
    <recommendedName>
        <fullName evidence="3">DUF4384 domain-containing protein</fullName>
    </recommendedName>
</protein>
<keyword evidence="2" id="KW-1185">Reference proteome</keyword>
<dbReference type="Proteomes" id="UP001385389">
    <property type="component" value="Chromosome"/>
</dbReference>
<evidence type="ECO:0000313" key="1">
    <source>
        <dbReference type="EMBL" id="WWX22261.1"/>
    </source>
</evidence>
<evidence type="ECO:0000313" key="2">
    <source>
        <dbReference type="Proteomes" id="UP001385389"/>
    </source>
</evidence>
<reference evidence="1 2" key="1">
    <citation type="submission" date="2024-03" db="EMBL/GenBank/DDBJ databases">
        <title>Phenotype and Genome Characterization of a Sulfate-Reducing Bacterium Pseudodesulfovibrio sp. strain 5S69, isolated from Petroleum Reservoir in Tatarstan (Russia).</title>
        <authorList>
            <person name="Bidzhieva S.K."/>
            <person name="Kadnikov V."/>
            <person name="Tourova T.P."/>
            <person name="Samigullina S.R."/>
            <person name="Sokolova D.S."/>
            <person name="Poltaraus A.B."/>
            <person name="Avtukh A.N."/>
            <person name="Tereshina V.M."/>
            <person name="Mardanov A.V."/>
            <person name="Nazina T.N."/>
        </authorList>
    </citation>
    <scope>NUCLEOTIDE SEQUENCE [LARGE SCALE GENOMIC DNA]</scope>
    <source>
        <strain evidence="1 2">5S69</strain>
    </source>
</reference>
<evidence type="ECO:0008006" key="3">
    <source>
        <dbReference type="Google" id="ProtNLM"/>
    </source>
</evidence>
<proteinExistence type="predicted"/>
<sequence>MTASFDIHKAEAALMKEHAFSSALCRFLEFGRSCLLNAPCEAPPLPEAADFEPLAKMLAKAKNAYDSDLTLGLDADDMGLIAPLLAAFNLGNYASEAADRLIAPADHAQDIAMEAVFDLSEDIDNLPFCRLIPLNEFRRELRTRLPEKNHFLFPWLSEGLDFDSDSLERIIQVWDELWNKTAPKEETEALVPVQTAIQSDTALMDHLMKEAEFHASVMKAAGEVSRQQHMERARRSAEEGPGIMDRIISWFRMPAVSGAVALALMVGIYFSTQIGKDGHPMPIGVTMEMLVYQDGLTVRGGEEAKPDVRRPGDAPPKAGDAVQLRFMLKEPAYIHIYHQESSDRRELLFSGRLDKGIHLFPNEGKRMRIVRAEEDEVIILVASKRVLSASELDDAIRNGTSDGSQDTVTIFFQL</sequence>
<accession>A0ABZ2IZH6</accession>
<gene>
    <name evidence="1" type="ORF">V8V93_17660</name>
</gene>
<name>A0ABZ2IZH6_9BACT</name>
<dbReference type="EMBL" id="CP146609">
    <property type="protein sequence ID" value="WWX22261.1"/>
    <property type="molecule type" value="Genomic_DNA"/>
</dbReference>
<organism evidence="1 2">
    <name type="scientific">Pseudodesulfovibrio methanolicus</name>
    <dbReference type="NCBI Taxonomy" id="3126690"/>
    <lineage>
        <taxon>Bacteria</taxon>
        <taxon>Pseudomonadati</taxon>
        <taxon>Thermodesulfobacteriota</taxon>
        <taxon>Desulfovibrionia</taxon>
        <taxon>Desulfovibrionales</taxon>
        <taxon>Desulfovibrionaceae</taxon>
    </lineage>
</organism>